<dbReference type="AlphaFoldDB" id="A0A6L6U5A3"/>
<proteinExistence type="predicted"/>
<gene>
    <name evidence="2" type="ORF">GN138_02590</name>
</gene>
<feature type="transmembrane region" description="Helical" evidence="1">
    <location>
        <begin position="170"/>
        <end position="186"/>
    </location>
</feature>
<feature type="transmembrane region" description="Helical" evidence="1">
    <location>
        <begin position="370"/>
        <end position="390"/>
    </location>
</feature>
<feature type="transmembrane region" description="Helical" evidence="1">
    <location>
        <begin position="410"/>
        <end position="430"/>
    </location>
</feature>
<keyword evidence="3" id="KW-1185">Reference proteome</keyword>
<comment type="caution">
    <text evidence="2">The sequence shown here is derived from an EMBL/GenBank/DDBJ whole genome shotgun (WGS) entry which is preliminary data.</text>
</comment>
<evidence type="ECO:0000313" key="3">
    <source>
        <dbReference type="Proteomes" id="UP000478208"/>
    </source>
</evidence>
<evidence type="ECO:0000313" key="2">
    <source>
        <dbReference type="EMBL" id="MUU77321.1"/>
    </source>
</evidence>
<feature type="transmembrane region" description="Helical" evidence="1">
    <location>
        <begin position="123"/>
        <end position="142"/>
    </location>
</feature>
<feature type="transmembrane region" description="Helical" evidence="1">
    <location>
        <begin position="223"/>
        <end position="243"/>
    </location>
</feature>
<dbReference type="EMBL" id="WOWS01000001">
    <property type="protein sequence ID" value="MUU77321.1"/>
    <property type="molecule type" value="Genomic_DNA"/>
</dbReference>
<feature type="transmembrane region" description="Helical" evidence="1">
    <location>
        <begin position="344"/>
        <end position="363"/>
    </location>
</feature>
<evidence type="ECO:0000256" key="1">
    <source>
        <dbReference type="SAM" id="Phobius"/>
    </source>
</evidence>
<feature type="transmembrane region" description="Helical" evidence="1">
    <location>
        <begin position="524"/>
        <end position="541"/>
    </location>
</feature>
<name>A0A6L6U5A3_9FLAO</name>
<feature type="transmembrane region" description="Helical" evidence="1">
    <location>
        <begin position="442"/>
        <end position="460"/>
    </location>
</feature>
<keyword evidence="1" id="KW-1133">Transmembrane helix</keyword>
<keyword evidence="1" id="KW-0812">Transmembrane</keyword>
<protein>
    <submittedName>
        <fullName evidence="2">YfhO family protein</fullName>
    </submittedName>
</protein>
<dbReference type="Proteomes" id="UP000478208">
    <property type="component" value="Unassembled WGS sequence"/>
</dbReference>
<keyword evidence="1" id="KW-0472">Membrane</keyword>
<reference evidence="2 3" key="1">
    <citation type="submission" date="2019-12" db="EMBL/GenBank/DDBJ databases">
        <authorList>
            <person name="Li J."/>
        </authorList>
    </citation>
    <scope>NUCLEOTIDE SEQUENCE [LARGE SCALE GENOMIC DNA]</scope>
    <source>
        <strain evidence="2 3">HL2-2</strain>
    </source>
</reference>
<dbReference type="PANTHER" id="PTHR38454">
    <property type="entry name" value="INTEGRAL MEMBRANE PROTEIN-RELATED"/>
    <property type="match status" value="1"/>
</dbReference>
<sequence length="821" mass="92306">MSFSIKRILPHVLVLLGFVIVSLAYFSPVLQGKKINQSDIMHYIGMAQQQKEFAKTTGEETYWTNSAFGGMPTYQLGAKYPHNYIKKLDLALRFLPRPADYLFLYFIGFYFLLVALKVDFKLAALGALAFGFSTYLIIILGVGHNSKAHAIAYMPLVLAGIILAFRKKYILGFLLTTIALGLEIVANHFQMTYYLLLLVLVLGLAYLIDAFRKKELPHFFKSVALLTISAVLAVGLNATGILATQEYVKESARGQSDLTINSDGSPKAVTTGLDRDYITEYSYGILESFNLYIPKFMGGGNYEDVGKDSETYQAYIRLGASPIEALDAARNAPMYWGKQPIVEAPAYVGAVIIFLFVLGLFLVKGRLKWWLVGGTILSLLLSYGKNLGFLTDFFIDYVPMYNKFRAVSSIQVILELCIPVLGIFALSRLFNDFQKDEEKLKALYYSVGITAGLALIFLLFKSALFDFEGLRDDQYIGAYGQAFMDSIIEDRKSLMTTDTLRTLILVLLSAGTIFLFLKKKLSENLVVVIFAVLILFDLVSVDKKYVNNNDFISAVRVDKPYQPNQADIEILKDKSHFRVMDMSSDGQRMPAKAAYYHNSLMGYSAAKLGRVEELLDFHVYKNNMNVLNMLNTKYIIAEEQNTIFPYTNTDANGNAWFVSNLKVVADANEEILALDSLNTKTQAVMERHEFENFASSIPKAQIKTINNYVFDLDSTASIDLKEFKPNYLKYESSNSNKGLAVFSEIFYKQGWDAYIDGKLVPHFRVNYVLRALELPKGKHTIEFKFEPQVVETGSKIALGSSAILGVLLLISIFYSFKNKKD</sequence>
<organism evidence="2 3">
    <name type="scientific">Winogradskyella endarachnes</name>
    <dbReference type="NCBI Taxonomy" id="2681965"/>
    <lineage>
        <taxon>Bacteria</taxon>
        <taxon>Pseudomonadati</taxon>
        <taxon>Bacteroidota</taxon>
        <taxon>Flavobacteriia</taxon>
        <taxon>Flavobacteriales</taxon>
        <taxon>Flavobacteriaceae</taxon>
        <taxon>Winogradskyella</taxon>
    </lineage>
</organism>
<accession>A0A6L6U5A3</accession>
<feature type="transmembrane region" description="Helical" evidence="1">
    <location>
        <begin position="12"/>
        <end position="30"/>
    </location>
</feature>
<dbReference type="InterPro" id="IPR018580">
    <property type="entry name" value="Uncharacterised_YfhO"/>
</dbReference>
<feature type="transmembrane region" description="Helical" evidence="1">
    <location>
        <begin position="148"/>
        <end position="165"/>
    </location>
</feature>
<feature type="transmembrane region" description="Helical" evidence="1">
    <location>
        <begin position="192"/>
        <end position="211"/>
    </location>
</feature>
<feature type="transmembrane region" description="Helical" evidence="1">
    <location>
        <begin position="99"/>
        <end position="116"/>
    </location>
</feature>
<dbReference type="Pfam" id="PF09586">
    <property type="entry name" value="YfhO"/>
    <property type="match status" value="1"/>
</dbReference>
<dbReference type="RefSeq" id="WP_157361827.1">
    <property type="nucleotide sequence ID" value="NZ_WOWS01000001.1"/>
</dbReference>
<feature type="transmembrane region" description="Helical" evidence="1">
    <location>
        <begin position="499"/>
        <end position="517"/>
    </location>
</feature>
<feature type="transmembrane region" description="Helical" evidence="1">
    <location>
        <begin position="796"/>
        <end position="816"/>
    </location>
</feature>
<dbReference type="PANTHER" id="PTHR38454:SF1">
    <property type="entry name" value="INTEGRAL MEMBRANE PROTEIN"/>
    <property type="match status" value="1"/>
</dbReference>